<keyword evidence="4" id="KW-0997">Cell inner membrane</keyword>
<comment type="subcellular location">
    <subcellularLocation>
        <location evidence="2">Cell membrane</location>
    </subcellularLocation>
    <subcellularLocation>
        <location evidence="1">Membrane</location>
        <topology evidence="1">Single-pass membrane protein</topology>
    </subcellularLocation>
</comment>
<evidence type="ECO:0000256" key="2">
    <source>
        <dbReference type="ARBA" id="ARBA00004236"/>
    </source>
</evidence>
<evidence type="ECO:0000256" key="13">
    <source>
        <dbReference type="ARBA" id="ARBA00023316"/>
    </source>
</evidence>
<keyword evidence="7" id="KW-0812">Transmembrane</keyword>
<dbReference type="SUPFAM" id="SSF56519">
    <property type="entry name" value="Penicillin binding protein dimerisation domain"/>
    <property type="match status" value="1"/>
</dbReference>
<evidence type="ECO:0000256" key="1">
    <source>
        <dbReference type="ARBA" id="ARBA00004167"/>
    </source>
</evidence>
<organism evidence="17 18">
    <name type="scientific">Sphingomonas rustica</name>
    <dbReference type="NCBI Taxonomy" id="3103142"/>
    <lineage>
        <taxon>Bacteria</taxon>
        <taxon>Pseudomonadati</taxon>
        <taxon>Pseudomonadota</taxon>
        <taxon>Alphaproteobacteria</taxon>
        <taxon>Sphingomonadales</taxon>
        <taxon>Sphingomonadaceae</taxon>
        <taxon>Sphingomonas</taxon>
    </lineage>
</organism>
<dbReference type="Gene3D" id="3.40.710.10">
    <property type="entry name" value="DD-peptidase/beta-lactamase superfamily"/>
    <property type="match status" value="1"/>
</dbReference>
<dbReference type="EMBL" id="JBDIZK010000002">
    <property type="protein sequence ID" value="MEN3746413.1"/>
    <property type="molecule type" value="Genomic_DNA"/>
</dbReference>
<dbReference type="Pfam" id="PF00905">
    <property type="entry name" value="Transpeptidase"/>
    <property type="match status" value="1"/>
</dbReference>
<accession>A0ABV0B608</accession>
<dbReference type="InterPro" id="IPR017790">
    <property type="entry name" value="Penicillin-binding_protein_2"/>
</dbReference>
<gene>
    <name evidence="17" type="primary">mrdA</name>
    <name evidence="17" type="ORF">TPR58_04480</name>
</gene>
<evidence type="ECO:0000256" key="9">
    <source>
        <dbReference type="ARBA" id="ARBA00022960"/>
    </source>
</evidence>
<comment type="caution">
    <text evidence="17">The sequence shown here is derived from an EMBL/GenBank/DDBJ whole genome shotgun (WGS) entry which is preliminary data.</text>
</comment>
<dbReference type="RefSeq" id="WP_346245415.1">
    <property type="nucleotide sequence ID" value="NZ_JBDIZK010000002.1"/>
</dbReference>
<keyword evidence="5 17" id="KW-0121">Carboxypeptidase</keyword>
<evidence type="ECO:0000256" key="7">
    <source>
        <dbReference type="ARBA" id="ARBA00022692"/>
    </source>
</evidence>
<keyword evidence="18" id="KW-1185">Reference proteome</keyword>
<dbReference type="InterPro" id="IPR036138">
    <property type="entry name" value="PBP_dimer_sf"/>
</dbReference>
<evidence type="ECO:0000256" key="8">
    <source>
        <dbReference type="ARBA" id="ARBA00022801"/>
    </source>
</evidence>
<evidence type="ECO:0000256" key="6">
    <source>
        <dbReference type="ARBA" id="ARBA00022670"/>
    </source>
</evidence>
<dbReference type="EC" id="3.4.16.4" evidence="17"/>
<evidence type="ECO:0000313" key="18">
    <source>
        <dbReference type="Proteomes" id="UP001427805"/>
    </source>
</evidence>
<dbReference type="GO" id="GO:0009002">
    <property type="term" value="F:serine-type D-Ala-D-Ala carboxypeptidase activity"/>
    <property type="evidence" value="ECO:0007669"/>
    <property type="project" value="UniProtKB-EC"/>
</dbReference>
<name>A0ABV0B608_9SPHN</name>
<dbReference type="PANTHER" id="PTHR30627">
    <property type="entry name" value="PEPTIDOGLYCAN D,D-TRANSPEPTIDASE"/>
    <property type="match status" value="1"/>
</dbReference>
<dbReference type="InterPro" id="IPR012338">
    <property type="entry name" value="Beta-lactam/transpept-like"/>
</dbReference>
<keyword evidence="13" id="KW-0961">Cell wall biogenesis/degradation</keyword>
<dbReference type="NCBIfam" id="TIGR03423">
    <property type="entry name" value="pbp2_mrdA"/>
    <property type="match status" value="1"/>
</dbReference>
<dbReference type="Gene3D" id="3.30.1390.30">
    <property type="entry name" value="Penicillin-binding protein 2a, domain 3"/>
    <property type="match status" value="1"/>
</dbReference>
<sequence length="664" mass="71520">MRITEAAQTYSFSRRAVLLGGLQAAVGVVLAGRMTYLAVYENSKYSLLADSNRISMTLTPPRRGWIVDRNNKPLALNRTSFRVDLIPDRVEDKVKIVAQLADILKLTPEEEARVETDLKRAAGFQPVQVVENLDWERYAAVSVRLPELPGVQPSQGYARYYPLGAGSAHLLGYVGAASADDYRKLQDKLLITPGFKLGKDGLEKMEEGALRGKPGAKRLEVTARGRLVKELASRPDEPGKNVKLTVDIGLQEYAARRLGPESGSAVLIDLLTGGILAFVSMPAYDPNSFSDGISRSEWAMLREDERVPLMNKVLQGLYPPGSTFKPATALAALGGGVDPNRVVYCNGGYQLGNRRFGCLGRHGPMTLHTAIARSCNTYFYTVGRDVGPDAVAIAARKLGLGAEYPLPLPSQKYGTVPDPAWMLRRRKTQWAVANTLNMAIGQGDLLVTPLQLAVLAARVASGREIRPQLLADRAHGGGPLDFPPEHLAMVRSGMDEVVNGHGTAGRSKLPFPDIRMGGKTGTAQVRRIAGGARGGRNVPWKYRDHGLFVCFAPVDNPRYAASVVIEHGMSGSGAAAPVARDMMTYLFDPELAMKRLTELEAGWGGDYRARMDARGEAFRAAQAAPPPPPPEDAARAAEATASEASNATARSADTSASRSGEAPE</sequence>
<evidence type="ECO:0000256" key="3">
    <source>
        <dbReference type="ARBA" id="ARBA00022475"/>
    </source>
</evidence>
<dbReference type="SUPFAM" id="SSF56601">
    <property type="entry name" value="beta-lactamase/transpeptidase-like"/>
    <property type="match status" value="1"/>
</dbReference>
<keyword evidence="6" id="KW-0645">Protease</keyword>
<evidence type="ECO:0000256" key="12">
    <source>
        <dbReference type="ARBA" id="ARBA00023136"/>
    </source>
</evidence>
<feature type="region of interest" description="Disordered" evidence="14">
    <location>
        <begin position="618"/>
        <end position="664"/>
    </location>
</feature>
<feature type="compositionally biased region" description="Low complexity" evidence="14">
    <location>
        <begin position="636"/>
        <end position="664"/>
    </location>
</feature>
<dbReference type="Gene3D" id="3.90.1310.10">
    <property type="entry name" value="Penicillin-binding protein 2a (Domain 2)"/>
    <property type="match status" value="1"/>
</dbReference>
<dbReference type="InterPro" id="IPR050515">
    <property type="entry name" value="Beta-lactam/transpept"/>
</dbReference>
<keyword evidence="9" id="KW-0133">Cell shape</keyword>
<evidence type="ECO:0000313" key="17">
    <source>
        <dbReference type="EMBL" id="MEN3746413.1"/>
    </source>
</evidence>
<dbReference type="Pfam" id="PF03717">
    <property type="entry name" value="PBP_dimer"/>
    <property type="match status" value="1"/>
</dbReference>
<dbReference type="InterPro" id="IPR005311">
    <property type="entry name" value="PBP_dimer"/>
</dbReference>
<evidence type="ECO:0000256" key="10">
    <source>
        <dbReference type="ARBA" id="ARBA00022984"/>
    </source>
</evidence>
<keyword evidence="12" id="KW-0472">Membrane</keyword>
<evidence type="ECO:0000256" key="4">
    <source>
        <dbReference type="ARBA" id="ARBA00022519"/>
    </source>
</evidence>
<evidence type="ECO:0000256" key="14">
    <source>
        <dbReference type="SAM" id="MobiDB-lite"/>
    </source>
</evidence>
<evidence type="ECO:0000259" key="16">
    <source>
        <dbReference type="Pfam" id="PF03717"/>
    </source>
</evidence>
<keyword evidence="8 17" id="KW-0378">Hydrolase</keyword>
<proteinExistence type="predicted"/>
<reference evidence="17 18" key="1">
    <citation type="submission" date="2024-05" db="EMBL/GenBank/DDBJ databases">
        <title>Sphingomonas sp. HF-S3 16S ribosomal RNA gene Genome sequencing and assembly.</title>
        <authorList>
            <person name="Lee H."/>
        </authorList>
    </citation>
    <scope>NUCLEOTIDE SEQUENCE [LARGE SCALE GENOMIC DNA]</scope>
    <source>
        <strain evidence="17 18">HF-S3</strain>
    </source>
</reference>
<evidence type="ECO:0000259" key="15">
    <source>
        <dbReference type="Pfam" id="PF00905"/>
    </source>
</evidence>
<feature type="domain" description="Penicillin-binding protein dimerisation" evidence="16">
    <location>
        <begin position="59"/>
        <end position="231"/>
    </location>
</feature>
<protein>
    <submittedName>
        <fullName evidence="17">Penicillin-binding protein 2</fullName>
        <ecNumber evidence="17">3.4.16.4</ecNumber>
    </submittedName>
</protein>
<dbReference type="Proteomes" id="UP001427805">
    <property type="component" value="Unassembled WGS sequence"/>
</dbReference>
<keyword evidence="10" id="KW-0573">Peptidoglycan synthesis</keyword>
<evidence type="ECO:0000256" key="5">
    <source>
        <dbReference type="ARBA" id="ARBA00022645"/>
    </source>
</evidence>
<dbReference type="InterPro" id="IPR001460">
    <property type="entry name" value="PCN-bd_Tpept"/>
</dbReference>
<feature type="domain" description="Penicillin-binding protein transpeptidase" evidence="15">
    <location>
        <begin position="263"/>
        <end position="583"/>
    </location>
</feature>
<evidence type="ECO:0000256" key="11">
    <source>
        <dbReference type="ARBA" id="ARBA00022989"/>
    </source>
</evidence>
<dbReference type="PANTHER" id="PTHR30627:SF2">
    <property type="entry name" value="PEPTIDOGLYCAN D,D-TRANSPEPTIDASE MRDA"/>
    <property type="match status" value="1"/>
</dbReference>
<keyword evidence="3" id="KW-1003">Cell membrane</keyword>
<keyword evidence="11" id="KW-1133">Transmembrane helix</keyword>